<protein>
    <submittedName>
        <fullName evidence="1">Uncharacterized protein</fullName>
    </submittedName>
</protein>
<organism evidence="1 2">
    <name type="scientific">Rhodopirellula islandica</name>
    <dbReference type="NCBI Taxonomy" id="595434"/>
    <lineage>
        <taxon>Bacteria</taxon>
        <taxon>Pseudomonadati</taxon>
        <taxon>Planctomycetota</taxon>
        <taxon>Planctomycetia</taxon>
        <taxon>Pirellulales</taxon>
        <taxon>Pirellulaceae</taxon>
        <taxon>Rhodopirellula</taxon>
    </lineage>
</organism>
<evidence type="ECO:0000313" key="2">
    <source>
        <dbReference type="Proteomes" id="UP000036367"/>
    </source>
</evidence>
<dbReference type="AlphaFoldDB" id="A0A0J1BBJ7"/>
<reference evidence="1" key="1">
    <citation type="submission" date="2015-05" db="EMBL/GenBank/DDBJ databases">
        <title>Permanent draft genome of Rhodopirellula islandicus K833.</title>
        <authorList>
            <person name="Kizina J."/>
            <person name="Richter M."/>
            <person name="Glockner F.O."/>
            <person name="Harder J."/>
        </authorList>
    </citation>
    <scope>NUCLEOTIDE SEQUENCE [LARGE SCALE GENOMIC DNA]</scope>
    <source>
        <strain evidence="1">K833</strain>
    </source>
</reference>
<dbReference type="EMBL" id="LECT01000030">
    <property type="protein sequence ID" value="KLU04020.1"/>
    <property type="molecule type" value="Genomic_DNA"/>
</dbReference>
<keyword evidence="2" id="KW-1185">Reference proteome</keyword>
<name>A0A0J1BBJ7_RHOIS</name>
<evidence type="ECO:0000313" key="1">
    <source>
        <dbReference type="EMBL" id="KLU04020.1"/>
    </source>
</evidence>
<comment type="caution">
    <text evidence="1">The sequence shown here is derived from an EMBL/GenBank/DDBJ whole genome shotgun (WGS) entry which is preliminary data.</text>
</comment>
<dbReference type="PATRIC" id="fig|595434.4.peg.3779"/>
<gene>
    <name evidence="1" type="ORF">RISK_003989</name>
</gene>
<dbReference type="STRING" id="595434.RISK_003989"/>
<proteinExistence type="predicted"/>
<dbReference type="Proteomes" id="UP000036367">
    <property type="component" value="Unassembled WGS sequence"/>
</dbReference>
<accession>A0A0J1BBJ7</accession>
<sequence>MRSRNIAHAKSRMMSRKQVSFSWLRHVVRWDDSMTLRHRRRGTR</sequence>